<feature type="domain" description="DUF4485" evidence="2">
    <location>
        <begin position="9"/>
        <end position="78"/>
    </location>
</feature>
<name>A0A7R8UPB3_HERIL</name>
<feature type="region of interest" description="Disordered" evidence="1">
    <location>
        <begin position="1542"/>
        <end position="1563"/>
    </location>
</feature>
<feature type="region of interest" description="Disordered" evidence="1">
    <location>
        <begin position="257"/>
        <end position="278"/>
    </location>
</feature>
<proteinExistence type="predicted"/>
<feature type="compositionally biased region" description="Low complexity" evidence="1">
    <location>
        <begin position="2946"/>
        <end position="2958"/>
    </location>
</feature>
<feature type="compositionally biased region" description="Pro residues" evidence="1">
    <location>
        <begin position="2044"/>
        <end position="2057"/>
    </location>
</feature>
<accession>A0A7R8UPB3</accession>
<sequence>MGPKHNDAELYLRIAKKFAVDLPDEKDRVLALKWLKFLQASEELSEKRTRLHVTQLLLICLQRKRLVGPFIDPPDPGKKLLQYGWAFQPADIARLILKSEFEKIGKMPFYIELSGDLTEYVATQEIPQFGAHFFYAYSPEQIKAWDRLNLAMLPKGLLSVSATESPDASLLATTIENAKTEKKRARIVIPAQAKKKAPQFTDVSMIDPGTGRFREEFKKEVPQSEAVGTNLLESAIQEGVVDAEDLSLPAAVMSQIGAPLSPGREKGTPKTPEKFDTPLVETVEVKDSEQSIKLRKLKNARSKAQKEKTKRAFDDISEEGELTDKSEGSPRLDKSDKKSPEKPKKKLTKKQKAKLEKEKALAELQQQEQDLDERRAQILAMMPARMRERLSKKFQPKRYEKFPGRDPKVKTPELFRTDTKVKYKKQYKPEEFMIKETEKFVPAEQFFADLEYDSPDRTHRKLVWINPQMPITGRHEMRAPEDIAAISAPKTPKDDQEAMWKDVELSWERTYKDMEQRRAARERHGGETPIRKAAMEKLEQLKTAQPRRIVFDEMDTAIEPEEIQFERFVFTEYSDEDKEPSILEESILATEDVFGEGQLVEPGALRPPVPVEELEKAELLLEAEMQTDDIFADDIADPSVVFKEVTVEGERLVAPGEPVTPGREGGIRIGKRMVQLPGQKPMEQKFIEQYGDVVFDDSLRAIDPPQEPEVQTPPMNDEILNRYLDQKLRKMRKGESPRVYGPWAESFRRELERIERGDESFPEEEAAKYELPPRDPDAILSESELDISDPFAPEKTAIPSPVVLADAQKLTQKYSALKDTFEVKKARRIQKALKERETEQDLLEPYIYDSLPDDRPTLLDASIADAALGQALVEAPQTPEKRDPFESFERQLDESLKYFQDLESPQSEPGRRAVYDPDFLERRVYDVPADKSIIGNEEWEEGSLFDEGEIAEPPPVHELPQPPRWSSPRKSPVPAQYVPTEMPELYRPKLEDIVPHGYVSEESLPSFERDLEMSVPESSLSDMEVSPLLGSFLDETDIAISPLLGSFLEEPVIDPVLQAALEAEEGILQPGDEALEEMPTEDIFGEDRVSTPSPVRRVSPTTLALARSIRQSVDAQKVLNRYRQKRGLPPIGLEQIPFTGVGDYIEAQSNLLDPLVQQEIREQFPGIMDEPILEEDLQAPLLEKTKKVQEDPFAEYEKQILEEFMEEQAAEAAAEVLPEEEMIYDLFEEGDIAEPAPLAELPMPAAPIQRPSLPLPSPQKPSTPFSHLYLTEAPRVAPEPRGPPPEAIDEMLEEFGEPELDFAEIQAAEEMLSPEDQELVKALFDEELEEADDMVMSPLLGSFLQEPQEEDMVISPLLGSFLQEEEDMAIPPLLGSFLEEPEYFEGDEDFEAALIPEQELETDDIFGEDQILTPRQAHRSPQAIILSRSIKASKDLHGLRNKVRRMRDLPPVEVPPGDEALEELKGVEEAVANILALPAVTEEEMAAAAAAEGRGDLFKSFEEELEESQRRKEEEELAREPSLVSEGDIVDLFDEVEIGEPPAIKDIPMPPTPPPLPPAPPISFYHLERPKKYKLPLPHDVPEEALLEEEFPEGQDEEALELIPSGFEEQLEAMDEPSFEEPPIPQRVVKPIPESKFFDVTPQKDDLYYRMFASPTGWRKPPLHQMIDVTTKQSRAVQDIVSKYRTMKGLEPVEERIGLEEDRYIQLAEEAAELERLAARPPSPHTPRVPERDPFAQFEAAMERELYPSPPPPERSLIFDEDEDLFPEDMISTPIHVKAIPMPSPRPSPFLTPGAPPSPRTPASPRTPVSRRRIPIAIPTSVKKYRPELEDILPIEEILEQSFPTADRSVLEFQPSPKIEDIPPPELIADEDLPPEEPVVEDEEDEGVLEEGEMTIADVFGEDRIISPERVAISPVDFALARSLKGSEDYMTVKNKYRAAKGLPPIQEKPPTERLREFLDRQADLLDPIKRHEVEPEGFGLLDEPVLEDQPQEPLVCPPRREDPFVEYEEELERELYASPPPPERSLLGDEDLGEFFDEGMVATPPPVKGLPMPTPKASPFLTPRTPQTPSPRPPRKSPRPSDAFSHLYLTQAPYTPAIIPPPTIESPLLLEDPHLMAETPPGAYEHVEYISVSPDLEGEAGFGPEVAPGTPISAYMPPEFTPSPQLPPLPAPRDPFQITPLRREHIRHSPFRLEFPDDIGSPDLDESSGVILFREVAPGHYTPKSEVDRRRFAERQRKILINKFGISPEAITDDLLAQMSPPEYAPSPEAKVGLTPSSAPQATRPPRPRRSGPATPGSAPPRVYLPTPVRPMPEIQATPERRILVAPAPRRLFGPEPLPIRMSPMERLKTFLAQQPRIQVEALPRQTGLSPTDFITKVLPPQEEELELQEFPADQQELRLSDIELGDLAYALYIPTDEDLREAEENERRRAELYRTPPDFRLVEPRAPRPVLADASPIGETEVYPHEEGFKWLGNYVPFVQPFPQDRRSSMAPRPVRKEQPKIAVPVRKDKMAVVPKAASRRKSAPVRTSRPPSRPPTRPTSRAQSRVSEAAETSAPPKSAPRKKVPAKKTEGRPPIAPRMTRAMSQRISIAKQAAAAAAAAAAAPPPAKAPPPKAPTRRGPPRVASLQAKQPPKSPMQVPPKTPSRPSSKTPSRTLTKPRPPPRTAASAKRPPPVPTNRALPPVPAARRPPPPSSARPLPRVASIRRASAPIPARQEPAAKSGRQAPASARRPTSQASARRVPIQVSGQAAPQQAGKRPPSRASSSRRPSRTKLIPKETPGPPSPKIPTPVKAMTPPPRVVTPVKLASPGFDPAAGPSLWQFQDMKPPIQTTSFHYRAPSLSPSPVRPAVPRMASPEFDPAAGPSLWQFQDMEPPIQTTSFHYRVPTPPTSPATRGGPSPRGIPPPPQILPPQSVPTAGGTARPPRTGISRPPGTGVARPSLPGAPRRVAPIRRAPSLPGMGGRGTTADMQITKTKTPTTQTLLKKSIITRRVGVPQPRLQGTKREDSSLQQQQAPAPPELDRRTIRQRMTVGKVGRNAAVRKQSTIEIQRDEDRPGGKVVKTNVVQRRTPAEVRKSESKFAMSSRPKVRIPPPPPRRAP</sequence>
<feature type="compositionally biased region" description="Basic and acidic residues" evidence="1">
    <location>
        <begin position="263"/>
        <end position="276"/>
    </location>
</feature>
<feature type="compositionally biased region" description="Basic residues" evidence="1">
    <location>
        <begin position="343"/>
        <end position="352"/>
    </location>
</feature>
<evidence type="ECO:0000259" key="2">
    <source>
        <dbReference type="Pfam" id="PF14846"/>
    </source>
</evidence>
<feature type="region of interest" description="Disordered" evidence="1">
    <location>
        <begin position="1852"/>
        <end position="1888"/>
    </location>
</feature>
<feature type="compositionally biased region" description="Low complexity" evidence="1">
    <location>
        <begin position="2593"/>
        <end position="2605"/>
    </location>
</feature>
<feature type="region of interest" description="Disordered" evidence="1">
    <location>
        <begin position="297"/>
        <end position="354"/>
    </location>
</feature>
<feature type="compositionally biased region" description="Pro residues" evidence="1">
    <location>
        <begin position="953"/>
        <end position="965"/>
    </location>
</feature>
<dbReference type="PANTHER" id="PTHR48148">
    <property type="entry name" value="KERATINOCYTE PROLINE-RICH PROTEIN"/>
    <property type="match status" value="1"/>
</dbReference>
<feature type="compositionally biased region" description="Basic and acidic residues" evidence="1">
    <location>
        <begin position="2497"/>
        <end position="2513"/>
    </location>
</feature>
<feature type="region of interest" description="Disordered" evidence="1">
    <location>
        <begin position="2836"/>
        <end position="2869"/>
    </location>
</feature>
<feature type="region of interest" description="Disordered" evidence="1">
    <location>
        <begin position="1498"/>
        <end position="1526"/>
    </location>
</feature>
<feature type="compositionally biased region" description="Acidic residues" evidence="1">
    <location>
        <begin position="2029"/>
        <end position="2038"/>
    </location>
</feature>
<feature type="compositionally biased region" description="Pro residues" evidence="1">
    <location>
        <begin position="2903"/>
        <end position="2916"/>
    </location>
</feature>
<protein>
    <recommendedName>
        <fullName evidence="2">DUF4485 domain-containing protein</fullName>
    </recommendedName>
</protein>
<feature type="region of interest" description="Disordered" evidence="1">
    <location>
        <begin position="1778"/>
        <end position="1813"/>
    </location>
</feature>
<feature type="compositionally biased region" description="Pro residues" evidence="1">
    <location>
        <begin position="1782"/>
        <end position="1802"/>
    </location>
</feature>
<dbReference type="EMBL" id="LR899011">
    <property type="protein sequence ID" value="CAD7084163.1"/>
    <property type="molecule type" value="Genomic_DNA"/>
</dbReference>
<dbReference type="PANTHER" id="PTHR48148:SF3">
    <property type="entry name" value="KERATINOCYTE PROLINE-RICH PROTEIN"/>
    <property type="match status" value="1"/>
</dbReference>
<feature type="compositionally biased region" description="Low complexity" evidence="1">
    <location>
        <begin position="2975"/>
        <end position="2988"/>
    </location>
</feature>
<evidence type="ECO:0000256" key="1">
    <source>
        <dbReference type="SAM" id="MobiDB-lite"/>
    </source>
</evidence>
<reference evidence="3 4" key="1">
    <citation type="submission" date="2020-11" db="EMBL/GenBank/DDBJ databases">
        <authorList>
            <person name="Wallbank WR R."/>
            <person name="Pardo Diaz C."/>
            <person name="Kozak K."/>
            <person name="Martin S."/>
            <person name="Jiggins C."/>
            <person name="Moest M."/>
            <person name="Warren A I."/>
            <person name="Generalovic N T."/>
            <person name="Byers J.R.P. K."/>
            <person name="Montejo-Kovacevich G."/>
            <person name="Yen C E."/>
        </authorList>
    </citation>
    <scope>NUCLEOTIDE SEQUENCE [LARGE SCALE GENOMIC DNA]</scope>
</reference>
<organism evidence="3 4">
    <name type="scientific">Hermetia illucens</name>
    <name type="common">Black soldier fly</name>
    <dbReference type="NCBI Taxonomy" id="343691"/>
    <lineage>
        <taxon>Eukaryota</taxon>
        <taxon>Metazoa</taxon>
        <taxon>Ecdysozoa</taxon>
        <taxon>Arthropoda</taxon>
        <taxon>Hexapoda</taxon>
        <taxon>Insecta</taxon>
        <taxon>Pterygota</taxon>
        <taxon>Neoptera</taxon>
        <taxon>Endopterygota</taxon>
        <taxon>Diptera</taxon>
        <taxon>Brachycera</taxon>
        <taxon>Stratiomyomorpha</taxon>
        <taxon>Stratiomyidae</taxon>
        <taxon>Hermetiinae</taxon>
        <taxon>Hermetia</taxon>
    </lineage>
</organism>
<feature type="compositionally biased region" description="Pro residues" evidence="1">
    <location>
        <begin position="2781"/>
        <end position="2790"/>
    </location>
</feature>
<feature type="region of interest" description="Disordered" evidence="1">
    <location>
        <begin position="953"/>
        <end position="976"/>
    </location>
</feature>
<feature type="compositionally biased region" description="Pro residues" evidence="1">
    <location>
        <begin position="2673"/>
        <end position="2697"/>
    </location>
</feature>
<feature type="compositionally biased region" description="Acidic residues" evidence="1">
    <location>
        <begin position="1868"/>
        <end position="1888"/>
    </location>
</feature>
<feature type="compositionally biased region" description="Basic and acidic residues" evidence="1">
    <location>
        <begin position="304"/>
        <end position="314"/>
    </location>
</feature>
<feature type="compositionally biased region" description="Basic and acidic residues" evidence="1">
    <location>
        <begin position="1498"/>
        <end position="1514"/>
    </location>
</feature>
<dbReference type="InterPro" id="IPR027831">
    <property type="entry name" value="DUF4485"/>
</dbReference>
<feature type="compositionally biased region" description="Basic and acidic residues" evidence="1">
    <location>
        <begin position="322"/>
        <end position="342"/>
    </location>
</feature>
<feature type="region of interest" description="Disordered" evidence="1">
    <location>
        <begin position="1981"/>
        <end position="2084"/>
    </location>
</feature>
<feature type="compositionally biased region" description="Low complexity" evidence="1">
    <location>
        <begin position="2647"/>
        <end position="2660"/>
    </location>
</feature>
<dbReference type="InParanoid" id="A0A7R8UPB3"/>
<feature type="compositionally biased region" description="Low complexity" evidence="1">
    <location>
        <begin position="2276"/>
        <end position="2285"/>
    </location>
</feature>
<feature type="compositionally biased region" description="Basic and acidic residues" evidence="1">
    <location>
        <begin position="3072"/>
        <end position="3081"/>
    </location>
</feature>
<feature type="region of interest" description="Disordered" evidence="1">
    <location>
        <begin position="2260"/>
        <end position="2310"/>
    </location>
</feature>
<gene>
    <name evidence="3" type="ORF">HERILL_LOCUS7074</name>
</gene>
<feature type="region of interest" description="Disordered" evidence="1">
    <location>
        <begin position="754"/>
        <end position="777"/>
    </location>
</feature>
<keyword evidence="4" id="KW-1185">Reference proteome</keyword>
<feature type="region of interest" description="Disordered" evidence="1">
    <location>
        <begin position="2881"/>
        <end position="3102"/>
    </location>
</feature>
<dbReference type="Proteomes" id="UP000594454">
    <property type="component" value="Chromosome 3"/>
</dbReference>
<dbReference type="Pfam" id="PF14846">
    <property type="entry name" value="DUF4485"/>
    <property type="match status" value="1"/>
</dbReference>
<feature type="compositionally biased region" description="Pro residues" evidence="1">
    <location>
        <begin position="2606"/>
        <end position="2617"/>
    </location>
</feature>
<evidence type="ECO:0000313" key="4">
    <source>
        <dbReference type="Proteomes" id="UP000594454"/>
    </source>
</evidence>
<feature type="compositionally biased region" description="Pro residues" evidence="1">
    <location>
        <begin position="2635"/>
        <end position="2646"/>
    </location>
</feature>
<feature type="compositionally biased region" description="Pro residues" evidence="1">
    <location>
        <begin position="1548"/>
        <end position="1561"/>
    </location>
</feature>
<evidence type="ECO:0000313" key="3">
    <source>
        <dbReference type="EMBL" id="CAD7084163.1"/>
    </source>
</evidence>
<feature type="compositionally biased region" description="Pro residues" evidence="1">
    <location>
        <begin position="3092"/>
        <end position="3102"/>
    </location>
</feature>
<feature type="region of interest" description="Disordered" evidence="1">
    <location>
        <begin position="2487"/>
        <end position="2811"/>
    </location>
</feature>